<dbReference type="AlphaFoldDB" id="A0AAD8FIJ7"/>
<dbReference type="GO" id="GO:1990423">
    <property type="term" value="C:RZZ complex"/>
    <property type="evidence" value="ECO:0007669"/>
    <property type="project" value="UniProtKB-UniRule"/>
</dbReference>
<evidence type="ECO:0000256" key="5">
    <source>
        <dbReference type="ARBA" id="ARBA00022776"/>
    </source>
</evidence>
<evidence type="ECO:0000256" key="6">
    <source>
        <dbReference type="ARBA" id="ARBA00022838"/>
    </source>
</evidence>
<dbReference type="PANTHER" id="PTHR15995">
    <property type="entry name" value="PROTEIN ZWILCH HOMOLOG"/>
    <property type="match status" value="1"/>
</dbReference>
<dbReference type="Pfam" id="PF09817">
    <property type="entry name" value="Zwilch"/>
    <property type="match status" value="1"/>
</dbReference>
<keyword evidence="11" id="KW-1185">Reference proteome</keyword>
<keyword evidence="7 9" id="KW-0131">Cell cycle</keyword>
<name>A0AAD8FIJ7_BIOPF</name>
<keyword evidence="5 9" id="KW-0498">Mitosis</keyword>
<evidence type="ECO:0000313" key="10">
    <source>
        <dbReference type="EMBL" id="KAK0064716.1"/>
    </source>
</evidence>
<reference evidence="10" key="1">
    <citation type="journal article" date="2023" name="PLoS Negl. Trop. Dis.">
        <title>A genome sequence for Biomphalaria pfeifferi, the major vector snail for the human-infecting parasite Schistosoma mansoni.</title>
        <authorList>
            <person name="Bu L."/>
            <person name="Lu L."/>
            <person name="Laidemitt M.R."/>
            <person name="Zhang S.M."/>
            <person name="Mutuku M."/>
            <person name="Mkoji G."/>
            <person name="Steinauer M."/>
            <person name="Loker E.S."/>
        </authorList>
    </citation>
    <scope>NUCLEOTIDE SEQUENCE</scope>
    <source>
        <strain evidence="10">KasaAsao</strain>
    </source>
</reference>
<dbReference type="GO" id="GO:0007094">
    <property type="term" value="P:mitotic spindle assembly checkpoint signaling"/>
    <property type="evidence" value="ECO:0007669"/>
    <property type="project" value="UniProtKB-UniRule"/>
</dbReference>
<evidence type="ECO:0000256" key="9">
    <source>
        <dbReference type="RuleBase" id="RU369076"/>
    </source>
</evidence>
<sequence>MSVSKNIPRSLQDIVSNNEINIDLVDFSHEGNCLSTFLGQETSQKNVYLVCPPTVNEDNVSDFNESKTIDSPKCQPEVFEETNMIGSPLRLETIANLSVSDLTSTSPAANSDNKKKKLNKLSLPVARKLLSKFLTGSTFGTHPTTLLCLCDGEDKQKTVLIGGSKDVIQNRVVTKCLSITSSKVHQTSLEEKSTFNKSQDYHMKSCFKILDKDDGLGSIVIGQDYHMKSCFKILDKDDGLGSIVLEVNWSDKLGRVKIQHLDLAQFILHVSVTFGSDQSPVHSHYCSLEKVKVFLNSLKTGEISALLTNKPVDGPEKLLELFSKIKACLIEAQSSSENHGLLSGVTKILRLEQRSDLDFTDMLWIILSKCPTFKEIVHCLNMTFLELRKQELQFFVHSDNQTTLAKLVRQSYSGIAAFPSLTGRLPLLIVAELGLEFIRKNYLAILLNNKLCTKEEWASFIHDLTPSFSAVMDMEELSISLSHGLSDALTKLHHCLELLTIVDAFTERQDLRAIVAAVMNYYRTNHLDKDRTFSFPITALQASPEMNKSPMYSFRRECVSDGTSVVENVLTEYPEPLGSTSLSVSMDQTSNVDREYFYFKTQESLHYLQKV</sequence>
<keyword evidence="3 9" id="KW-0158">Chromosome</keyword>
<dbReference type="Gene3D" id="1.20.58.730">
    <property type="match status" value="1"/>
</dbReference>
<keyword evidence="8 9" id="KW-0137">Centromere</keyword>
<evidence type="ECO:0000256" key="3">
    <source>
        <dbReference type="ARBA" id="ARBA00022454"/>
    </source>
</evidence>
<reference evidence="10" key="2">
    <citation type="submission" date="2023-04" db="EMBL/GenBank/DDBJ databases">
        <authorList>
            <person name="Bu L."/>
            <person name="Lu L."/>
            <person name="Laidemitt M.R."/>
            <person name="Zhang S.M."/>
            <person name="Mutuku M."/>
            <person name="Mkoji G."/>
            <person name="Steinauer M."/>
            <person name="Loker E.S."/>
        </authorList>
    </citation>
    <scope>NUCLEOTIDE SEQUENCE</scope>
    <source>
        <strain evidence="10">KasaAsao</strain>
        <tissue evidence="10">Whole Snail</tissue>
    </source>
</reference>
<evidence type="ECO:0000256" key="4">
    <source>
        <dbReference type="ARBA" id="ARBA00022618"/>
    </source>
</evidence>
<dbReference type="EMBL" id="JASAOG010000016">
    <property type="protein sequence ID" value="KAK0064716.1"/>
    <property type="molecule type" value="Genomic_DNA"/>
</dbReference>
<comment type="function">
    <text evidence="9">Essential component of the mitotic checkpoint, which prevents cells from prematurely exiting mitosis. Required for the assembly of the dynein-dynactin and MAD1-MAD2 complexes onto kinetochores. Its function related to the spindle assembly machinery is proposed to depend on its association in the mitotic RZZ complex.</text>
</comment>
<evidence type="ECO:0000256" key="8">
    <source>
        <dbReference type="ARBA" id="ARBA00023328"/>
    </source>
</evidence>
<dbReference type="InterPro" id="IPR018630">
    <property type="entry name" value="Zwilch"/>
</dbReference>
<comment type="similarity">
    <text evidence="2 9">Belongs to the ZWILCH family.</text>
</comment>
<dbReference type="Proteomes" id="UP001233172">
    <property type="component" value="Unassembled WGS sequence"/>
</dbReference>
<keyword evidence="4 9" id="KW-0132">Cell division</keyword>
<dbReference type="Gene3D" id="1.10.287.1880">
    <property type="match status" value="1"/>
</dbReference>
<evidence type="ECO:0000256" key="7">
    <source>
        <dbReference type="ARBA" id="ARBA00023306"/>
    </source>
</evidence>
<evidence type="ECO:0000256" key="2">
    <source>
        <dbReference type="ARBA" id="ARBA00009062"/>
    </source>
</evidence>
<proteinExistence type="inferred from homology"/>
<keyword evidence="6 9" id="KW-0995">Kinetochore</keyword>
<organism evidence="10 11">
    <name type="scientific">Biomphalaria pfeifferi</name>
    <name type="common">Bloodfluke planorb</name>
    <name type="synonym">Freshwater snail</name>
    <dbReference type="NCBI Taxonomy" id="112525"/>
    <lineage>
        <taxon>Eukaryota</taxon>
        <taxon>Metazoa</taxon>
        <taxon>Spiralia</taxon>
        <taxon>Lophotrochozoa</taxon>
        <taxon>Mollusca</taxon>
        <taxon>Gastropoda</taxon>
        <taxon>Heterobranchia</taxon>
        <taxon>Euthyneura</taxon>
        <taxon>Panpulmonata</taxon>
        <taxon>Hygrophila</taxon>
        <taxon>Lymnaeoidea</taxon>
        <taxon>Planorbidae</taxon>
        <taxon>Biomphalaria</taxon>
    </lineage>
</organism>
<comment type="subunit">
    <text evidence="9">Component of the RZZ complex.</text>
</comment>
<evidence type="ECO:0000313" key="11">
    <source>
        <dbReference type="Proteomes" id="UP001233172"/>
    </source>
</evidence>
<evidence type="ECO:0000256" key="1">
    <source>
        <dbReference type="ARBA" id="ARBA00004629"/>
    </source>
</evidence>
<dbReference type="PANTHER" id="PTHR15995:SF1">
    <property type="entry name" value="PROTEIN ZWILCH HOMOLOG"/>
    <property type="match status" value="1"/>
</dbReference>
<protein>
    <recommendedName>
        <fullName evidence="9">Protein zwilch</fullName>
    </recommendedName>
</protein>
<comment type="subcellular location">
    <subcellularLocation>
        <location evidence="1 9">Chromosome</location>
        <location evidence="1 9">Centromere</location>
        <location evidence="1 9">Kinetochore</location>
    </subcellularLocation>
</comment>
<accession>A0AAD8FIJ7</accession>
<dbReference type="GO" id="GO:0034501">
    <property type="term" value="P:protein localization to kinetochore"/>
    <property type="evidence" value="ECO:0007669"/>
    <property type="project" value="UniProtKB-UniRule"/>
</dbReference>
<gene>
    <name evidence="10" type="ORF">Bpfe_005805</name>
</gene>
<dbReference type="GO" id="GO:0051301">
    <property type="term" value="P:cell division"/>
    <property type="evidence" value="ECO:0007669"/>
    <property type="project" value="UniProtKB-UniRule"/>
</dbReference>
<comment type="caution">
    <text evidence="10">The sequence shown here is derived from an EMBL/GenBank/DDBJ whole genome shotgun (WGS) entry which is preliminary data.</text>
</comment>